<keyword evidence="2" id="KW-1185">Reference proteome</keyword>
<dbReference type="Proteomes" id="UP001496627">
    <property type="component" value="Unassembled WGS sequence"/>
</dbReference>
<comment type="caution">
    <text evidence="1">The sequence shown here is derived from an EMBL/GenBank/DDBJ whole genome shotgun (WGS) entry which is preliminary data.</text>
</comment>
<evidence type="ECO:0000313" key="2">
    <source>
        <dbReference type="Proteomes" id="UP001496627"/>
    </source>
</evidence>
<reference evidence="1 2" key="1">
    <citation type="submission" date="2024-05" db="EMBL/GenBank/DDBJ databases">
        <title>Neorhizobium sp. Rsf11, a plant growth promoting and heavy metal resistant PAH-degrader.</title>
        <authorList>
            <person name="Golubev S.N."/>
            <person name="Muratova A.Y."/>
            <person name="Markelova M.I."/>
        </authorList>
    </citation>
    <scope>NUCLEOTIDE SEQUENCE [LARGE SCALE GENOMIC DNA]</scope>
    <source>
        <strain evidence="1 2">Rsf11</strain>
    </source>
</reference>
<evidence type="ECO:0000313" key="1">
    <source>
        <dbReference type="EMBL" id="MEQ1405690.1"/>
    </source>
</evidence>
<dbReference type="EMBL" id="JBEAAL010000007">
    <property type="protein sequence ID" value="MEQ1405690.1"/>
    <property type="molecule type" value="Genomic_DNA"/>
</dbReference>
<dbReference type="RefSeq" id="WP_348863133.1">
    <property type="nucleotide sequence ID" value="NZ_JBEAAL010000007.1"/>
</dbReference>
<name>A0ABV0M1G5_9HYPH</name>
<protein>
    <submittedName>
        <fullName evidence="1">DUF1697 domain-containing protein</fullName>
    </submittedName>
</protein>
<sequence length="172" mass="19123">MYVALLHSISVGGGKRLMMADFRDMAERLGYRNCRTLVATGNLVFETDDSPARDIEQVLEEAFEQHFGKHVDVLVRSGPDWLKLSAGNPFPEQKGSEVCVRVMRTPLGDNVIDLLERHRGQEKIAIVDGDLWVDFDGKASETRLVSALTTRKLGIGTIRNANTVIGLAKMIR</sequence>
<proteinExistence type="predicted"/>
<dbReference type="SUPFAM" id="SSF160379">
    <property type="entry name" value="SP0830-like"/>
    <property type="match status" value="1"/>
</dbReference>
<dbReference type="Gene3D" id="3.30.70.1280">
    <property type="entry name" value="SP0830-like domains"/>
    <property type="match status" value="1"/>
</dbReference>
<accession>A0ABV0M1G5</accession>
<dbReference type="InterPro" id="IPR012545">
    <property type="entry name" value="DUF1697"/>
</dbReference>
<organism evidence="1 2">
    <name type="scientific">Neorhizobium phenanthreniclasticum</name>
    <dbReference type="NCBI Taxonomy" id="3157917"/>
    <lineage>
        <taxon>Bacteria</taxon>
        <taxon>Pseudomonadati</taxon>
        <taxon>Pseudomonadota</taxon>
        <taxon>Alphaproteobacteria</taxon>
        <taxon>Hyphomicrobiales</taxon>
        <taxon>Rhizobiaceae</taxon>
        <taxon>Rhizobium/Agrobacterium group</taxon>
        <taxon>Neorhizobium</taxon>
    </lineage>
</organism>
<dbReference type="PIRSF" id="PIRSF008502">
    <property type="entry name" value="UCP008502"/>
    <property type="match status" value="1"/>
</dbReference>
<dbReference type="Pfam" id="PF08002">
    <property type="entry name" value="DUF1697"/>
    <property type="match status" value="1"/>
</dbReference>
<dbReference type="PANTHER" id="PTHR36439:SF1">
    <property type="entry name" value="DUF1697 DOMAIN-CONTAINING PROTEIN"/>
    <property type="match status" value="1"/>
</dbReference>
<dbReference type="PANTHER" id="PTHR36439">
    <property type="entry name" value="BLL4334 PROTEIN"/>
    <property type="match status" value="1"/>
</dbReference>
<gene>
    <name evidence="1" type="ORF">ABK249_12170</name>
</gene>